<dbReference type="SUPFAM" id="SSF51735">
    <property type="entry name" value="NAD(P)-binding Rossmann-fold domains"/>
    <property type="match status" value="1"/>
</dbReference>
<organism evidence="9 10">
    <name type="scientific">Fonsecaea nubica</name>
    <dbReference type="NCBI Taxonomy" id="856822"/>
    <lineage>
        <taxon>Eukaryota</taxon>
        <taxon>Fungi</taxon>
        <taxon>Dikarya</taxon>
        <taxon>Ascomycota</taxon>
        <taxon>Pezizomycotina</taxon>
        <taxon>Eurotiomycetes</taxon>
        <taxon>Chaetothyriomycetidae</taxon>
        <taxon>Chaetothyriales</taxon>
        <taxon>Herpotrichiellaceae</taxon>
        <taxon>Fonsecaea</taxon>
    </lineage>
</organism>
<evidence type="ECO:0000259" key="8">
    <source>
        <dbReference type="Pfam" id="PF09159"/>
    </source>
</evidence>
<feature type="domain" description="Mitochondrial resolvase Ydc2 catalytic" evidence="8">
    <location>
        <begin position="536"/>
        <end position="789"/>
    </location>
</feature>
<dbReference type="GO" id="GO:0008270">
    <property type="term" value="F:zinc ion binding"/>
    <property type="evidence" value="ECO:0007669"/>
    <property type="project" value="InterPro"/>
</dbReference>
<dbReference type="Pfam" id="PF09159">
    <property type="entry name" value="Ydc2-catalyt"/>
    <property type="match status" value="1"/>
</dbReference>
<dbReference type="Gene3D" id="3.40.50.720">
    <property type="entry name" value="NAD(P)-binding Rossmann-like Domain"/>
    <property type="match status" value="1"/>
</dbReference>
<evidence type="ECO:0000256" key="1">
    <source>
        <dbReference type="ARBA" id="ARBA00001947"/>
    </source>
</evidence>
<dbReference type="PANTHER" id="PTHR28072:SF1">
    <property type="entry name" value="CRUCIFORM CUTTING ENDONUCLEASE 1, MITOCHONDRIAL-RELATED"/>
    <property type="match status" value="1"/>
</dbReference>
<keyword evidence="3 5" id="KW-0862">Zinc</keyword>
<feature type="domain" description="Alcohol dehydrogenase-like C-terminal" evidence="6">
    <location>
        <begin position="294"/>
        <end position="415"/>
    </location>
</feature>
<dbReference type="EMBL" id="LVCJ01000151">
    <property type="protein sequence ID" value="OAL21291.1"/>
    <property type="molecule type" value="Genomic_DNA"/>
</dbReference>
<name>A0A178BXT1_9EURO</name>
<evidence type="ECO:0000256" key="3">
    <source>
        <dbReference type="ARBA" id="ARBA00022833"/>
    </source>
</evidence>
<dbReference type="Gene3D" id="3.90.180.10">
    <property type="entry name" value="Medium-chain alcohol dehydrogenases, catalytic domain"/>
    <property type="match status" value="1"/>
</dbReference>
<reference evidence="9 10" key="1">
    <citation type="submission" date="2016-03" db="EMBL/GenBank/DDBJ databases">
        <title>The draft genome sequence of Fonsecaea nubica causative agent of cutaneous subcutaneous infection in human host.</title>
        <authorList>
            <person name="Costa F."/>
            <person name="Sybren D.H."/>
            <person name="Raittz R.T."/>
            <person name="Weiss V.A."/>
            <person name="Leao A.C."/>
            <person name="Gomes R."/>
            <person name="De Souza E.M."/>
            <person name="Pedrosa F.O."/>
            <person name="Steffens M.B."/>
            <person name="Bombassaro A."/>
            <person name="Tadra-Sfeir M.Z."/>
            <person name="Moreno L.F."/>
            <person name="Najafzadeh M.J."/>
            <person name="Felipe M.S."/>
            <person name="Teixeira M."/>
            <person name="Sun J."/>
            <person name="Xi L."/>
            <person name="Castro M.A."/>
            <person name="Vicente V.A."/>
        </authorList>
    </citation>
    <scope>NUCLEOTIDE SEQUENCE [LARGE SCALE GENOMIC DNA]</scope>
    <source>
        <strain evidence="9 10">CBS 269.64</strain>
    </source>
</reference>
<dbReference type="GO" id="GO:0004520">
    <property type="term" value="F:DNA endonuclease activity"/>
    <property type="evidence" value="ECO:0007669"/>
    <property type="project" value="TreeGrafter"/>
</dbReference>
<protein>
    <recommendedName>
        <fullName evidence="11">Enoyl reductase (ER) domain-containing protein</fullName>
    </recommendedName>
</protein>
<keyword evidence="4" id="KW-0560">Oxidoreductase</keyword>
<sequence>MVVEEKGQIRQLVSPRLREVVVPESRFHYDFSSFIANFQGSDAATERVLPLRCYADVPVVSISADNGLEQLSWRALEDGKKIETAQSSSQVYGDQWWYKKGHIVNPNLRSSKQLTMGIDFTVFKGSESGEIVEAKGHRDVGPTQALVALSHCGVCGTDSHYRQADQGLGHEGVGVIAEIGSMVEKLSDLRVGDRVGMGWLQRTCGYCKFCLTGRQFKCQNSEQFGTANLDQGCFGTGVAWDVSTLFKIPDEISSESAGPLMCGGARVFWTAVWGPLYENGFKAGDRIGIIGIGGLGHLAIQFVSKMGMEAVVFSGTESKKEEAFQFGAREFYATKGVTKFEGIEPVDCLLITTSVLPDLSLYLPVLAPYAKIFPLTISMDNIPVPALPFVMYGYSIIGSGGAHPQSVKAMLRFAAEHSIKPVIEKFPLTQSGVTDAMKKLDEGSRRDAFNTIDWTRASNIAAYTTGNVCISVHHAMTAPKPWLKELTLTKLHRLATALGTPCSGTKLARIEAISRAASDSVRDGNSRGSVSNLSLLSIDMGIRNLAFAHLTAPVEEVTQPLRYIQYRKPTLQAWRRIAVAESLNSTSGHPDSAPETSMSTVTEVAEVAKESFEPIDYARHAYNLIKYMLRTYKPNHILIERQRFRSGGQSAVQEWTLRVGVFEGMLYSVLRTLAEEHRLQLSVEPMQPPRVNRYWLEGHQGLLGSKEKKLVGRDVKRAKIDLVGNMLNGEDSIFCVGKGVQQEAVDFVSRVNKHSKDGRAGTTNMTKLDDLADSLLQGLAWIHWQNNRRCMEFLGRAAVDMESGCLL</sequence>
<evidence type="ECO:0008006" key="11">
    <source>
        <dbReference type="Google" id="ProtNLM"/>
    </source>
</evidence>
<dbReference type="PANTHER" id="PTHR28072">
    <property type="entry name" value="CRUCIFORM CUTTING ENDONUCLEASE 1, MITOCHONDRIAL-RELATED"/>
    <property type="match status" value="1"/>
</dbReference>
<evidence type="ECO:0000313" key="10">
    <source>
        <dbReference type="Proteomes" id="UP000185904"/>
    </source>
</evidence>
<evidence type="ECO:0000256" key="5">
    <source>
        <dbReference type="RuleBase" id="RU361277"/>
    </source>
</evidence>
<dbReference type="InterPro" id="IPR036397">
    <property type="entry name" value="RNaseH_sf"/>
</dbReference>
<dbReference type="GO" id="GO:0016491">
    <property type="term" value="F:oxidoreductase activity"/>
    <property type="evidence" value="ECO:0007669"/>
    <property type="project" value="UniProtKB-KW"/>
</dbReference>
<dbReference type="GO" id="GO:0000403">
    <property type="term" value="F:Y-form DNA binding"/>
    <property type="evidence" value="ECO:0007669"/>
    <property type="project" value="TreeGrafter"/>
</dbReference>
<accession>A0A178BXT1</accession>
<dbReference type="Pfam" id="PF00107">
    <property type="entry name" value="ADH_zinc_N"/>
    <property type="match status" value="1"/>
</dbReference>
<dbReference type="CDD" id="cd16963">
    <property type="entry name" value="CCE1"/>
    <property type="match status" value="1"/>
</dbReference>
<dbReference type="InterPro" id="IPR013149">
    <property type="entry name" value="ADH-like_C"/>
</dbReference>
<keyword evidence="10" id="KW-1185">Reference proteome</keyword>
<dbReference type="GO" id="GO:0070336">
    <property type="term" value="F:flap-structured DNA binding"/>
    <property type="evidence" value="ECO:0007669"/>
    <property type="project" value="TreeGrafter"/>
</dbReference>
<dbReference type="GO" id="GO:0005739">
    <property type="term" value="C:mitochondrion"/>
    <property type="evidence" value="ECO:0007669"/>
    <property type="project" value="TreeGrafter"/>
</dbReference>
<comment type="similarity">
    <text evidence="5">Belongs to the zinc-containing alcohol dehydrogenase family.</text>
</comment>
<dbReference type="InterPro" id="IPR011032">
    <property type="entry name" value="GroES-like_sf"/>
</dbReference>
<dbReference type="AlphaFoldDB" id="A0A178BXT1"/>
<dbReference type="SUPFAM" id="SSF50129">
    <property type="entry name" value="GroES-like"/>
    <property type="match status" value="1"/>
</dbReference>
<dbReference type="InterPro" id="IPR036291">
    <property type="entry name" value="NAD(P)-bd_dom_sf"/>
</dbReference>
<evidence type="ECO:0000259" key="7">
    <source>
        <dbReference type="Pfam" id="PF08240"/>
    </source>
</evidence>
<evidence type="ECO:0000259" key="6">
    <source>
        <dbReference type="Pfam" id="PF00107"/>
    </source>
</evidence>
<feature type="domain" description="Alcohol dehydrogenase-like N-terminal" evidence="7">
    <location>
        <begin position="141"/>
        <end position="250"/>
    </location>
</feature>
<evidence type="ECO:0000313" key="9">
    <source>
        <dbReference type="EMBL" id="OAL21291.1"/>
    </source>
</evidence>
<dbReference type="FunFam" id="3.40.50.720:FF:000022">
    <property type="entry name" value="Cinnamyl alcohol dehydrogenase"/>
    <property type="match status" value="1"/>
</dbReference>
<dbReference type="OrthoDB" id="1879366at2759"/>
<dbReference type="Gene3D" id="3.30.420.10">
    <property type="entry name" value="Ribonuclease H-like superfamily/Ribonuclease H"/>
    <property type="match status" value="1"/>
</dbReference>
<dbReference type="PROSITE" id="PS00059">
    <property type="entry name" value="ADH_ZINC"/>
    <property type="match status" value="1"/>
</dbReference>
<dbReference type="InterPro" id="IPR039197">
    <property type="entry name" value="Mrs1/Cce1"/>
</dbReference>
<gene>
    <name evidence="9" type="ORF">AYO20_11385</name>
</gene>
<dbReference type="InterPro" id="IPR012337">
    <property type="entry name" value="RNaseH-like_sf"/>
</dbReference>
<keyword evidence="2 5" id="KW-0479">Metal-binding</keyword>
<proteinExistence type="inferred from homology"/>
<evidence type="ECO:0000256" key="2">
    <source>
        <dbReference type="ARBA" id="ARBA00022723"/>
    </source>
</evidence>
<comment type="caution">
    <text evidence="9">The sequence shown here is derived from an EMBL/GenBank/DDBJ whole genome shotgun (WGS) entry which is preliminary data.</text>
</comment>
<dbReference type="SUPFAM" id="SSF53098">
    <property type="entry name" value="Ribonuclease H-like"/>
    <property type="match status" value="1"/>
</dbReference>
<dbReference type="Proteomes" id="UP000185904">
    <property type="component" value="Unassembled WGS sequence"/>
</dbReference>
<dbReference type="GeneID" id="34594769"/>
<comment type="cofactor">
    <cofactor evidence="1 5">
        <name>Zn(2+)</name>
        <dbReference type="ChEBI" id="CHEBI:29105"/>
    </cofactor>
</comment>
<dbReference type="GO" id="GO:0000402">
    <property type="term" value="F:crossed form four-way junction DNA binding"/>
    <property type="evidence" value="ECO:0007669"/>
    <property type="project" value="TreeGrafter"/>
</dbReference>
<dbReference type="InterPro" id="IPR013154">
    <property type="entry name" value="ADH-like_N"/>
</dbReference>
<dbReference type="RefSeq" id="XP_022494382.1">
    <property type="nucleotide sequence ID" value="XM_022649637.1"/>
</dbReference>
<dbReference type="Pfam" id="PF08240">
    <property type="entry name" value="ADH_N"/>
    <property type="match status" value="1"/>
</dbReference>
<dbReference type="InterPro" id="IPR002328">
    <property type="entry name" value="ADH_Zn_CS"/>
</dbReference>
<evidence type="ECO:0000256" key="4">
    <source>
        <dbReference type="ARBA" id="ARBA00023002"/>
    </source>
</evidence>
<dbReference type="InterPro" id="IPR015242">
    <property type="entry name" value="Ydc2_cat"/>
</dbReference>